<keyword evidence="2" id="KW-0812">Transmembrane</keyword>
<dbReference type="RefSeq" id="WP_377572146.1">
    <property type="nucleotide sequence ID" value="NZ_JBHTMP010000026.1"/>
</dbReference>
<proteinExistence type="predicted"/>
<dbReference type="EMBL" id="JBHTMP010000026">
    <property type="protein sequence ID" value="MFD1322996.1"/>
    <property type="molecule type" value="Genomic_DNA"/>
</dbReference>
<feature type="compositionally biased region" description="Low complexity" evidence="1">
    <location>
        <begin position="1"/>
        <end position="19"/>
    </location>
</feature>
<keyword evidence="4" id="KW-1185">Reference proteome</keyword>
<feature type="transmembrane region" description="Helical" evidence="2">
    <location>
        <begin position="88"/>
        <end position="108"/>
    </location>
</feature>
<dbReference type="Pfam" id="PF04977">
    <property type="entry name" value="DivIC"/>
    <property type="match status" value="1"/>
</dbReference>
<protein>
    <submittedName>
        <fullName evidence="3">Septum formation initiator family protein</fullName>
    </submittedName>
</protein>
<keyword evidence="2" id="KW-0472">Membrane</keyword>
<evidence type="ECO:0000313" key="4">
    <source>
        <dbReference type="Proteomes" id="UP001597260"/>
    </source>
</evidence>
<feature type="region of interest" description="Disordered" evidence="1">
    <location>
        <begin position="1"/>
        <end position="85"/>
    </location>
</feature>
<dbReference type="Proteomes" id="UP001597260">
    <property type="component" value="Unassembled WGS sequence"/>
</dbReference>
<evidence type="ECO:0000256" key="1">
    <source>
        <dbReference type="SAM" id="MobiDB-lite"/>
    </source>
</evidence>
<feature type="compositionally biased region" description="Basic and acidic residues" evidence="1">
    <location>
        <begin position="31"/>
        <end position="41"/>
    </location>
</feature>
<sequence length="213" mass="23233">MIQRRTPGGQRPARRPGQPGRVGGTRGVRTTARDLGVRAEPRAGSPRARTAGTGRGTDQPRSVSRPAVARRAAAGTVKRTSAPRPRRITGRATVLLAVLIALALAYTYPVRVYLNQQADIDRMEAAQRAQLDEIGKLSEKAALWRDDDYVKIQAKSRFYMFEPGEKGYVVIFDPEGAARDAGVDPDAGRKPATDPWYGTLWSSIQAANERPAQ</sequence>
<feature type="compositionally biased region" description="Low complexity" evidence="1">
    <location>
        <begin position="60"/>
        <end position="74"/>
    </location>
</feature>
<evidence type="ECO:0000256" key="2">
    <source>
        <dbReference type="SAM" id="Phobius"/>
    </source>
</evidence>
<reference evidence="4" key="1">
    <citation type="journal article" date="2019" name="Int. J. Syst. Evol. Microbiol.">
        <title>The Global Catalogue of Microorganisms (GCM) 10K type strain sequencing project: providing services to taxonomists for standard genome sequencing and annotation.</title>
        <authorList>
            <consortium name="The Broad Institute Genomics Platform"/>
            <consortium name="The Broad Institute Genome Sequencing Center for Infectious Disease"/>
            <person name="Wu L."/>
            <person name="Ma J."/>
        </authorList>
    </citation>
    <scope>NUCLEOTIDE SEQUENCE [LARGE SCALE GENOMIC DNA]</scope>
    <source>
        <strain evidence="4">JCM 31037</strain>
    </source>
</reference>
<evidence type="ECO:0000313" key="3">
    <source>
        <dbReference type="EMBL" id="MFD1322996.1"/>
    </source>
</evidence>
<comment type="caution">
    <text evidence="3">The sequence shown here is derived from an EMBL/GenBank/DDBJ whole genome shotgun (WGS) entry which is preliminary data.</text>
</comment>
<gene>
    <name evidence="3" type="ORF">ACFQ4H_18045</name>
</gene>
<accession>A0ABW3YF46</accession>
<organism evidence="3 4">
    <name type="scientific">Micromonospora sonneratiae</name>
    <dbReference type="NCBI Taxonomy" id="1184706"/>
    <lineage>
        <taxon>Bacteria</taxon>
        <taxon>Bacillati</taxon>
        <taxon>Actinomycetota</taxon>
        <taxon>Actinomycetes</taxon>
        <taxon>Micromonosporales</taxon>
        <taxon>Micromonosporaceae</taxon>
        <taxon>Micromonospora</taxon>
    </lineage>
</organism>
<name>A0ABW3YF46_9ACTN</name>
<keyword evidence="2" id="KW-1133">Transmembrane helix</keyword>
<dbReference type="InterPro" id="IPR007060">
    <property type="entry name" value="FtsL/DivIC"/>
</dbReference>